<dbReference type="AlphaFoldDB" id="A0A6A6B9F2"/>
<organism evidence="2 3">
    <name type="scientific">Aplosporella prunicola CBS 121167</name>
    <dbReference type="NCBI Taxonomy" id="1176127"/>
    <lineage>
        <taxon>Eukaryota</taxon>
        <taxon>Fungi</taxon>
        <taxon>Dikarya</taxon>
        <taxon>Ascomycota</taxon>
        <taxon>Pezizomycotina</taxon>
        <taxon>Dothideomycetes</taxon>
        <taxon>Dothideomycetes incertae sedis</taxon>
        <taxon>Botryosphaeriales</taxon>
        <taxon>Aplosporellaceae</taxon>
        <taxon>Aplosporella</taxon>
    </lineage>
</organism>
<dbReference type="GeneID" id="54304257"/>
<name>A0A6A6B9F2_9PEZI</name>
<evidence type="ECO:0000313" key="3">
    <source>
        <dbReference type="Proteomes" id="UP000799438"/>
    </source>
</evidence>
<dbReference type="RefSeq" id="XP_033396403.1">
    <property type="nucleotide sequence ID" value="XM_033546750.1"/>
</dbReference>
<protein>
    <submittedName>
        <fullName evidence="2">Uncharacterized protein</fullName>
    </submittedName>
</protein>
<keyword evidence="3" id="KW-1185">Reference proteome</keyword>
<accession>A0A6A6B9F2</accession>
<proteinExistence type="predicted"/>
<feature type="region of interest" description="Disordered" evidence="1">
    <location>
        <begin position="23"/>
        <end position="49"/>
    </location>
</feature>
<reference evidence="2" key="1">
    <citation type="journal article" date="2020" name="Stud. Mycol.">
        <title>101 Dothideomycetes genomes: a test case for predicting lifestyles and emergence of pathogens.</title>
        <authorList>
            <person name="Haridas S."/>
            <person name="Albert R."/>
            <person name="Binder M."/>
            <person name="Bloem J."/>
            <person name="Labutti K."/>
            <person name="Salamov A."/>
            <person name="Andreopoulos B."/>
            <person name="Baker S."/>
            <person name="Barry K."/>
            <person name="Bills G."/>
            <person name="Bluhm B."/>
            <person name="Cannon C."/>
            <person name="Castanera R."/>
            <person name="Culley D."/>
            <person name="Daum C."/>
            <person name="Ezra D."/>
            <person name="Gonzalez J."/>
            <person name="Henrissat B."/>
            <person name="Kuo A."/>
            <person name="Liang C."/>
            <person name="Lipzen A."/>
            <person name="Lutzoni F."/>
            <person name="Magnuson J."/>
            <person name="Mondo S."/>
            <person name="Nolan M."/>
            <person name="Ohm R."/>
            <person name="Pangilinan J."/>
            <person name="Park H.-J."/>
            <person name="Ramirez L."/>
            <person name="Alfaro M."/>
            <person name="Sun H."/>
            <person name="Tritt A."/>
            <person name="Yoshinaga Y."/>
            <person name="Zwiers L.-H."/>
            <person name="Turgeon B."/>
            <person name="Goodwin S."/>
            <person name="Spatafora J."/>
            <person name="Crous P."/>
            <person name="Grigoriev I."/>
        </authorList>
    </citation>
    <scope>NUCLEOTIDE SEQUENCE</scope>
    <source>
        <strain evidence="2">CBS 121167</strain>
    </source>
</reference>
<dbReference type="Proteomes" id="UP000799438">
    <property type="component" value="Unassembled WGS sequence"/>
</dbReference>
<sequence length="160" mass="17599">MLCLLHRTDPLLSRCTAASHAVVEQQTAEPQGRSGGAAPRRSSRKDPSNESLCVCDRIRHALGHVGRSDVEAHVGVVGTGERARLCDLPPTPATYLRHPMSLAARKPEYTRLFAHPAFLVTTERVRPALVVHLRAGPMRCARELWLRPSAPPARMRLCCS</sequence>
<gene>
    <name evidence="2" type="ORF">K452DRAFT_50087</name>
</gene>
<evidence type="ECO:0000256" key="1">
    <source>
        <dbReference type="SAM" id="MobiDB-lite"/>
    </source>
</evidence>
<evidence type="ECO:0000313" key="2">
    <source>
        <dbReference type="EMBL" id="KAF2140690.1"/>
    </source>
</evidence>
<dbReference type="EMBL" id="ML995489">
    <property type="protein sequence ID" value="KAF2140690.1"/>
    <property type="molecule type" value="Genomic_DNA"/>
</dbReference>